<accession>A0A0C5VPR7</accession>
<dbReference type="OrthoDB" id="5523335at2"/>
<feature type="compositionally biased region" description="Basic residues" evidence="2">
    <location>
        <begin position="1"/>
        <end position="12"/>
    </location>
</feature>
<dbReference type="Pfam" id="PF03993">
    <property type="entry name" value="DUF349"/>
    <property type="match status" value="3"/>
</dbReference>
<evidence type="ECO:0000256" key="2">
    <source>
        <dbReference type="SAM" id="MobiDB-lite"/>
    </source>
</evidence>
<dbReference type="InterPro" id="IPR007139">
    <property type="entry name" value="DUF349"/>
</dbReference>
<gene>
    <name evidence="3" type="ORF">YC6258_04595</name>
</gene>
<dbReference type="HOGENOM" id="CLU_013017_0_0_6"/>
<dbReference type="STRING" id="1445510.YC6258_04595"/>
<protein>
    <recommendedName>
        <fullName evidence="5">DUF349 domain-containing protein</fullName>
    </recommendedName>
</protein>
<sequence>MVISKFFKKQKKQTQPEIKPSQPAPSSTDMLIAKIKTVTDPSELLTTAQQSDEALQKAAKNRFAALIDEGQLTPQQLSALTTDTGLILSILAFSKQKNLLEQQLTSLSQPQLCEQAIKGGTAELRKTAAGLLTEADVLEQLTKATKGKDKTVYRIAKDKLNEIQECLTAEATRRAALQQLLDSAGKLANTPFDPLLNGKIKNLQLQWQELEAEPTEAQQQQFDKALTSAQKTYDEHMEQLAAEEELAKTPVEPEPVEETPEPIVEPGRFIEIRKTLHQVLTDQILAMIESEEITEAMLNHADEVLTESQNEWRTTEEEQKASKEEFRAFSHLCTEYEQLLLAFRSLDSFADLVDQCEQDPESSAVEILDQIIHHLDFLASDNQPVVVQHAQTILKDIEARQEQYKKEQHQQIGHIRGLIRKGHWAINQGHLRQAAGITHAIEEKAGHLERIPQSLKQQITQLSEDLEKLLDWQDFAVLPKKKDLLDKMQALVGSDQHPEAIANLIKRFQDEWKLLSKGSQGHHQELWEKFHAAAQEAYQPCKKWFEEQAEMRRRNLTSRQKLVSELNIFLQAIPEQPDFSAIEKAINVAKQQWRTYSPVERQANKPVQQAFDKVMGDIQGVLNQQYQAVKEQKKDIVEKARELLEMDNFKAATNKAKDLQKEWQETGKTWRKEEQKLWKEFRAVCDELFGRRDEHNRQMQAEFDKVGEQAQALIQQAEQLLSNEQLSAQELKQQINHLSHEFTALGRLPRQHQSSLQKSWDTAEQAVHHLIDSKNKSVRVDEWSLFDQLVQTEDAIDQLTAHTWRHVPDPIVKAVSNRQTADTKTTQSLLILMEIMAGLDSPESDASLRMQIQVERLQQGMTQNHTNQEDFSKLLAQWYAIHPIDPTFQRRFLAARNTYLKIK</sequence>
<evidence type="ECO:0008006" key="5">
    <source>
        <dbReference type="Google" id="ProtNLM"/>
    </source>
</evidence>
<dbReference type="KEGG" id="gsn:YC6258_04595"/>
<feature type="region of interest" description="Disordered" evidence="2">
    <location>
        <begin position="1"/>
        <end position="27"/>
    </location>
</feature>
<organism evidence="3 4">
    <name type="scientific">Gynuella sunshinyii YC6258</name>
    <dbReference type="NCBI Taxonomy" id="1445510"/>
    <lineage>
        <taxon>Bacteria</taxon>
        <taxon>Pseudomonadati</taxon>
        <taxon>Pseudomonadota</taxon>
        <taxon>Gammaproteobacteria</taxon>
        <taxon>Oceanospirillales</taxon>
        <taxon>Saccharospirillaceae</taxon>
        <taxon>Gynuella</taxon>
    </lineage>
</organism>
<dbReference type="AlphaFoldDB" id="A0A0C5VPR7"/>
<keyword evidence="4" id="KW-1185">Reference proteome</keyword>
<dbReference type="RefSeq" id="WP_044618604.1">
    <property type="nucleotide sequence ID" value="NZ_CP007142.1"/>
</dbReference>
<dbReference type="Proteomes" id="UP000032266">
    <property type="component" value="Chromosome"/>
</dbReference>
<dbReference type="EMBL" id="CP007142">
    <property type="protein sequence ID" value="AJQ96627.1"/>
    <property type="molecule type" value="Genomic_DNA"/>
</dbReference>
<evidence type="ECO:0000313" key="3">
    <source>
        <dbReference type="EMBL" id="AJQ96627.1"/>
    </source>
</evidence>
<proteinExistence type="predicted"/>
<reference evidence="3 4" key="1">
    <citation type="submission" date="2014-01" db="EMBL/GenBank/DDBJ databases">
        <title>Full genme sequencing of cellulolytic bacterium Gynuella sunshinyii YC6258T gen. nov., sp. nov.</title>
        <authorList>
            <person name="Khan H."/>
            <person name="Chung E.J."/>
            <person name="Chung Y.R."/>
        </authorList>
    </citation>
    <scope>NUCLEOTIDE SEQUENCE [LARGE SCALE GENOMIC DNA]</scope>
    <source>
        <strain evidence="3 4">YC6258</strain>
    </source>
</reference>
<feature type="coiled-coil region" evidence="1">
    <location>
        <begin position="696"/>
        <end position="741"/>
    </location>
</feature>
<name>A0A0C5VPR7_9GAMM</name>
<evidence type="ECO:0000313" key="4">
    <source>
        <dbReference type="Proteomes" id="UP000032266"/>
    </source>
</evidence>
<keyword evidence="1" id="KW-0175">Coiled coil</keyword>
<evidence type="ECO:0000256" key="1">
    <source>
        <dbReference type="SAM" id="Coils"/>
    </source>
</evidence>